<evidence type="ECO:0000259" key="3">
    <source>
        <dbReference type="Pfam" id="PF17933"/>
    </source>
</evidence>
<keyword evidence="5" id="KW-1185">Reference proteome</keyword>
<protein>
    <recommendedName>
        <fullName evidence="6">TetR family transcriptional regulator</fullName>
    </recommendedName>
</protein>
<dbReference type="Pfam" id="PF00440">
    <property type="entry name" value="TetR_N"/>
    <property type="match status" value="1"/>
</dbReference>
<dbReference type="InterPro" id="IPR001647">
    <property type="entry name" value="HTH_TetR"/>
</dbReference>
<evidence type="ECO:0000256" key="1">
    <source>
        <dbReference type="ARBA" id="ARBA00023125"/>
    </source>
</evidence>
<dbReference type="Pfam" id="PF17933">
    <property type="entry name" value="TetR_C_25"/>
    <property type="match status" value="1"/>
</dbReference>
<organism evidence="4 5">
    <name type="scientific">Microbacterium nanhaiense</name>
    <dbReference type="NCBI Taxonomy" id="1301026"/>
    <lineage>
        <taxon>Bacteria</taxon>
        <taxon>Bacillati</taxon>
        <taxon>Actinomycetota</taxon>
        <taxon>Actinomycetes</taxon>
        <taxon>Micrococcales</taxon>
        <taxon>Microbacteriaceae</taxon>
        <taxon>Microbacterium</taxon>
    </lineage>
</organism>
<reference evidence="5" key="1">
    <citation type="journal article" date="2019" name="Int. J. Syst. Evol. Microbiol.">
        <title>The Global Catalogue of Microorganisms (GCM) 10K type strain sequencing project: providing services to taxonomists for standard genome sequencing and annotation.</title>
        <authorList>
            <consortium name="The Broad Institute Genomics Platform"/>
            <consortium name="The Broad Institute Genome Sequencing Center for Infectious Disease"/>
            <person name="Wu L."/>
            <person name="Ma J."/>
        </authorList>
    </citation>
    <scope>NUCLEOTIDE SEQUENCE [LARGE SCALE GENOMIC DNA]</scope>
    <source>
        <strain evidence="5">CGMCC 4.7181</strain>
    </source>
</reference>
<gene>
    <name evidence="4" type="ORF">GCM10010910_12630</name>
</gene>
<feature type="domain" description="HTH tetR-type" evidence="2">
    <location>
        <begin position="9"/>
        <end position="53"/>
    </location>
</feature>
<dbReference type="Proteomes" id="UP000638043">
    <property type="component" value="Unassembled WGS sequence"/>
</dbReference>
<proteinExistence type="predicted"/>
<dbReference type="InterPro" id="IPR009057">
    <property type="entry name" value="Homeodomain-like_sf"/>
</dbReference>
<dbReference type="InterPro" id="IPR041484">
    <property type="entry name" value="TetR_C_25"/>
</dbReference>
<name>A0ABQ2N1F8_9MICO</name>
<dbReference type="SUPFAM" id="SSF46689">
    <property type="entry name" value="Homeodomain-like"/>
    <property type="match status" value="1"/>
</dbReference>
<dbReference type="Gene3D" id="1.10.357.10">
    <property type="entry name" value="Tetracycline Repressor, domain 2"/>
    <property type="match status" value="1"/>
</dbReference>
<evidence type="ECO:0000259" key="2">
    <source>
        <dbReference type="Pfam" id="PF00440"/>
    </source>
</evidence>
<dbReference type="EMBL" id="BMMQ01000003">
    <property type="protein sequence ID" value="GGO62466.1"/>
    <property type="molecule type" value="Genomic_DNA"/>
</dbReference>
<keyword evidence="1" id="KW-0238">DNA-binding</keyword>
<evidence type="ECO:0008006" key="6">
    <source>
        <dbReference type="Google" id="ProtNLM"/>
    </source>
</evidence>
<evidence type="ECO:0000313" key="4">
    <source>
        <dbReference type="EMBL" id="GGO62466.1"/>
    </source>
</evidence>
<feature type="domain" description="TetR transcriptional regulator Rv1219c-like C-terminal" evidence="3">
    <location>
        <begin position="86"/>
        <end position="128"/>
    </location>
</feature>
<evidence type="ECO:0000313" key="5">
    <source>
        <dbReference type="Proteomes" id="UP000638043"/>
    </source>
</evidence>
<accession>A0ABQ2N1F8</accession>
<comment type="caution">
    <text evidence="4">The sequence shown here is derived from an EMBL/GenBank/DDBJ whole genome shotgun (WGS) entry which is preliminary data.</text>
</comment>
<sequence length="158" mass="16950">MTSPDSDPIVRAAVMRFAVEGFDAPLRGIGADAGVSAALIMKRFGSKEGLREATDAFVRAWIDEVRGGSLADASSADFLAQLATREEYAALVIYLVHSILDGSDLGRELVDDLVADAGRTPRHEVIDGLGGFFLTMLLRGDDPTDLPTLARRFLAERA</sequence>
<dbReference type="RefSeq" id="WP_188700546.1">
    <property type="nucleotide sequence ID" value="NZ_BMMQ01000003.1"/>
</dbReference>